<reference evidence="1" key="1">
    <citation type="submission" date="2013-07" db="EMBL/GenBank/DDBJ databases">
        <title>Midgut Transcriptome Profiling of Anoplphora glabripennis, a Lignocellulose Degrading, Wood-Boring Cerambycid.</title>
        <authorList>
            <person name="Scully E.D."/>
            <person name="Hoover K."/>
            <person name="Carlson J.E."/>
            <person name="Tien M."/>
            <person name="Geib S.M."/>
        </authorList>
    </citation>
    <scope>NUCLEOTIDE SEQUENCE</scope>
</reference>
<proteinExistence type="predicted"/>
<sequence length="102" mass="11968">KYFEHAKYLALLKSQGSYKKMMPIPEYIMTDIKWWEKAICFSNSSLNQVKNYQIEIFSDASLQGWGAFCGGQRAHGLWNLTEKSYHINRLELLAAFFALKYF</sequence>
<feature type="non-terminal residue" evidence="1">
    <location>
        <position position="1"/>
    </location>
</feature>
<dbReference type="EMBL" id="GALX01008363">
    <property type="protein sequence ID" value="JAB60103.1"/>
    <property type="molecule type" value="Transcribed_RNA"/>
</dbReference>
<dbReference type="CDD" id="cd09275">
    <property type="entry name" value="RNase_HI_RT_DIRS1"/>
    <property type="match status" value="1"/>
</dbReference>
<protein>
    <submittedName>
        <fullName evidence="1">Uncharacterized protein</fullName>
    </submittedName>
</protein>
<dbReference type="AlphaFoldDB" id="V5GI07"/>
<accession>V5GI07</accession>
<evidence type="ECO:0000313" key="1">
    <source>
        <dbReference type="EMBL" id="JAB60103.1"/>
    </source>
</evidence>
<feature type="non-terminal residue" evidence="1">
    <location>
        <position position="102"/>
    </location>
</feature>
<name>V5GI07_ANOGL</name>
<organism evidence="1">
    <name type="scientific">Anoplophora glabripennis</name>
    <name type="common">Asian longhorn beetle</name>
    <name type="synonym">Anoplophora nobilis</name>
    <dbReference type="NCBI Taxonomy" id="217634"/>
    <lineage>
        <taxon>Eukaryota</taxon>
        <taxon>Metazoa</taxon>
        <taxon>Ecdysozoa</taxon>
        <taxon>Arthropoda</taxon>
        <taxon>Hexapoda</taxon>
        <taxon>Insecta</taxon>
        <taxon>Pterygota</taxon>
        <taxon>Neoptera</taxon>
        <taxon>Endopterygota</taxon>
        <taxon>Coleoptera</taxon>
        <taxon>Polyphaga</taxon>
        <taxon>Cucujiformia</taxon>
        <taxon>Chrysomeloidea</taxon>
        <taxon>Cerambycidae</taxon>
        <taxon>Lamiinae</taxon>
        <taxon>Lamiini</taxon>
        <taxon>Anoplophora</taxon>
    </lineage>
</organism>